<evidence type="ECO:0000256" key="4">
    <source>
        <dbReference type="ARBA" id="ARBA00023136"/>
    </source>
</evidence>
<keyword evidence="4 5" id="KW-0472">Membrane</keyword>
<evidence type="ECO:0000256" key="1">
    <source>
        <dbReference type="ARBA" id="ARBA00004370"/>
    </source>
</evidence>
<evidence type="ECO:0000259" key="6">
    <source>
        <dbReference type="PROSITE" id="PS50262"/>
    </source>
</evidence>
<evidence type="ECO:0000313" key="8">
    <source>
        <dbReference type="Proteomes" id="UP001381693"/>
    </source>
</evidence>
<dbReference type="EMBL" id="JAXCGZ010006110">
    <property type="protein sequence ID" value="KAK7080131.1"/>
    <property type="molecule type" value="Genomic_DNA"/>
</dbReference>
<accession>A0AAN8X938</accession>
<dbReference type="PROSITE" id="PS50262">
    <property type="entry name" value="G_PROTEIN_RECEP_F1_2"/>
    <property type="match status" value="1"/>
</dbReference>
<keyword evidence="8" id="KW-1185">Reference proteome</keyword>
<dbReference type="InterPro" id="IPR017452">
    <property type="entry name" value="GPCR_Rhodpsn_7TM"/>
</dbReference>
<reference evidence="7 8" key="1">
    <citation type="submission" date="2023-11" db="EMBL/GenBank/DDBJ databases">
        <title>Halocaridina rubra genome assembly.</title>
        <authorList>
            <person name="Smith C."/>
        </authorList>
    </citation>
    <scope>NUCLEOTIDE SEQUENCE [LARGE SCALE GENOMIC DNA]</scope>
    <source>
        <strain evidence="7">EP-1</strain>
        <tissue evidence="7">Whole</tissue>
    </source>
</reference>
<comment type="subcellular location">
    <subcellularLocation>
        <location evidence="1">Membrane</location>
    </subcellularLocation>
</comment>
<dbReference type="Proteomes" id="UP001381693">
    <property type="component" value="Unassembled WGS sequence"/>
</dbReference>
<evidence type="ECO:0000256" key="5">
    <source>
        <dbReference type="SAM" id="Phobius"/>
    </source>
</evidence>
<dbReference type="AlphaFoldDB" id="A0AAN8X938"/>
<proteinExistence type="predicted"/>
<dbReference type="GO" id="GO:0016020">
    <property type="term" value="C:membrane"/>
    <property type="evidence" value="ECO:0007669"/>
    <property type="project" value="UniProtKB-SubCell"/>
</dbReference>
<feature type="domain" description="G-protein coupled receptors family 1 profile" evidence="6">
    <location>
        <begin position="1"/>
        <end position="100"/>
    </location>
</feature>
<protein>
    <recommendedName>
        <fullName evidence="6">G-protein coupled receptors family 1 profile domain-containing protein</fullName>
    </recommendedName>
</protein>
<dbReference type="SUPFAM" id="SSF81321">
    <property type="entry name" value="Family A G protein-coupled receptor-like"/>
    <property type="match status" value="1"/>
</dbReference>
<comment type="caution">
    <text evidence="7">The sequence shown here is derived from an EMBL/GenBank/DDBJ whole genome shotgun (WGS) entry which is preliminary data.</text>
</comment>
<organism evidence="7 8">
    <name type="scientific">Halocaridina rubra</name>
    <name type="common">Hawaiian red shrimp</name>
    <dbReference type="NCBI Taxonomy" id="373956"/>
    <lineage>
        <taxon>Eukaryota</taxon>
        <taxon>Metazoa</taxon>
        <taxon>Ecdysozoa</taxon>
        <taxon>Arthropoda</taxon>
        <taxon>Crustacea</taxon>
        <taxon>Multicrustacea</taxon>
        <taxon>Malacostraca</taxon>
        <taxon>Eumalacostraca</taxon>
        <taxon>Eucarida</taxon>
        <taxon>Decapoda</taxon>
        <taxon>Pleocyemata</taxon>
        <taxon>Caridea</taxon>
        <taxon>Atyoidea</taxon>
        <taxon>Atyidae</taxon>
        <taxon>Halocaridina</taxon>
    </lineage>
</organism>
<evidence type="ECO:0000256" key="3">
    <source>
        <dbReference type="ARBA" id="ARBA00022989"/>
    </source>
</evidence>
<sequence>MSVIRVLCRMRERLMPRRHSRASCRSSSSHGGDTTMNHATIEELSFAKLMAVISIFFVICWVPQLMTIILAQLEGSISPVPRMVYRIADIFIAMNFTIDP</sequence>
<evidence type="ECO:0000256" key="2">
    <source>
        <dbReference type="ARBA" id="ARBA00022692"/>
    </source>
</evidence>
<evidence type="ECO:0000313" key="7">
    <source>
        <dbReference type="EMBL" id="KAK7080131.1"/>
    </source>
</evidence>
<keyword evidence="2 5" id="KW-0812">Transmembrane</keyword>
<feature type="transmembrane region" description="Helical" evidence="5">
    <location>
        <begin position="49"/>
        <end position="73"/>
    </location>
</feature>
<keyword evidence="3 5" id="KW-1133">Transmembrane helix</keyword>
<name>A0AAN8X938_HALRR</name>
<gene>
    <name evidence="7" type="ORF">SK128_025981</name>
</gene>
<feature type="non-terminal residue" evidence="7">
    <location>
        <position position="100"/>
    </location>
</feature>
<dbReference type="Gene3D" id="1.20.1070.10">
    <property type="entry name" value="Rhodopsin 7-helix transmembrane proteins"/>
    <property type="match status" value="1"/>
</dbReference>